<gene>
    <name evidence="5" type="ORF">FIV46_00210</name>
</gene>
<evidence type="ECO:0000256" key="1">
    <source>
        <dbReference type="ARBA" id="ARBA00023015"/>
    </source>
</evidence>
<dbReference type="InterPro" id="IPR000524">
    <property type="entry name" value="Tscrpt_reg_HTH_GntR"/>
</dbReference>
<evidence type="ECO:0000313" key="6">
    <source>
        <dbReference type="Proteomes" id="UP000319148"/>
    </source>
</evidence>
<dbReference type="Pfam" id="PF07729">
    <property type="entry name" value="FCD"/>
    <property type="match status" value="1"/>
</dbReference>
<comment type="caution">
    <text evidence="5">The sequence shown here is derived from an EMBL/GenBank/DDBJ whole genome shotgun (WGS) entry which is preliminary data.</text>
</comment>
<dbReference type="EMBL" id="VFIY01000003">
    <property type="protein sequence ID" value="TPD63791.1"/>
    <property type="molecule type" value="Genomic_DNA"/>
</dbReference>
<dbReference type="CDD" id="cd07377">
    <property type="entry name" value="WHTH_GntR"/>
    <property type="match status" value="1"/>
</dbReference>
<evidence type="ECO:0000259" key="4">
    <source>
        <dbReference type="PROSITE" id="PS50949"/>
    </source>
</evidence>
<dbReference type="RefSeq" id="WP_139937791.1">
    <property type="nucleotide sequence ID" value="NZ_JBHSYP010000011.1"/>
</dbReference>
<dbReference type="SMART" id="SM00895">
    <property type="entry name" value="FCD"/>
    <property type="match status" value="1"/>
</dbReference>
<keyword evidence="3" id="KW-0804">Transcription</keyword>
<reference evidence="6" key="1">
    <citation type="submission" date="2019-06" db="EMBL/GenBank/DDBJ databases">
        <title>The complete genome of Emcibacter congregatus ZYLT.</title>
        <authorList>
            <person name="Zhao Z."/>
        </authorList>
    </citation>
    <scope>NUCLEOTIDE SEQUENCE [LARGE SCALE GENOMIC DNA]</scope>
    <source>
        <strain evidence="6">MCCC 1A06723</strain>
    </source>
</reference>
<keyword evidence="2" id="KW-0238">DNA-binding</keyword>
<evidence type="ECO:0000256" key="2">
    <source>
        <dbReference type="ARBA" id="ARBA00023125"/>
    </source>
</evidence>
<protein>
    <submittedName>
        <fullName evidence="5">FCD domain-containing protein</fullName>
    </submittedName>
</protein>
<feature type="domain" description="HTH gntR-type" evidence="4">
    <location>
        <begin position="12"/>
        <end position="79"/>
    </location>
</feature>
<dbReference type="Pfam" id="PF00392">
    <property type="entry name" value="GntR"/>
    <property type="match status" value="1"/>
</dbReference>
<dbReference type="PANTHER" id="PTHR43537">
    <property type="entry name" value="TRANSCRIPTIONAL REGULATOR, GNTR FAMILY"/>
    <property type="match status" value="1"/>
</dbReference>
<evidence type="ECO:0000313" key="5">
    <source>
        <dbReference type="EMBL" id="TPD63791.1"/>
    </source>
</evidence>
<dbReference type="Proteomes" id="UP000319148">
    <property type="component" value="Unassembled WGS sequence"/>
</dbReference>
<keyword evidence="6" id="KW-1185">Reference proteome</keyword>
<dbReference type="InterPro" id="IPR011711">
    <property type="entry name" value="GntR_C"/>
</dbReference>
<dbReference type="PROSITE" id="PS50949">
    <property type="entry name" value="HTH_GNTR"/>
    <property type="match status" value="1"/>
</dbReference>
<dbReference type="SUPFAM" id="SSF46785">
    <property type="entry name" value="Winged helix' DNA-binding domain"/>
    <property type="match status" value="1"/>
</dbReference>
<dbReference type="InterPro" id="IPR008920">
    <property type="entry name" value="TF_FadR/GntR_C"/>
</dbReference>
<dbReference type="SUPFAM" id="SSF48008">
    <property type="entry name" value="GntR ligand-binding domain-like"/>
    <property type="match status" value="1"/>
</dbReference>
<dbReference type="AlphaFoldDB" id="A0A501PVN5"/>
<dbReference type="OrthoDB" id="8680240at2"/>
<evidence type="ECO:0000256" key="3">
    <source>
        <dbReference type="ARBA" id="ARBA00023163"/>
    </source>
</evidence>
<dbReference type="GO" id="GO:0003700">
    <property type="term" value="F:DNA-binding transcription factor activity"/>
    <property type="evidence" value="ECO:0007669"/>
    <property type="project" value="InterPro"/>
</dbReference>
<dbReference type="SMART" id="SM00345">
    <property type="entry name" value="HTH_GNTR"/>
    <property type="match status" value="1"/>
</dbReference>
<dbReference type="Gene3D" id="1.20.120.530">
    <property type="entry name" value="GntR ligand-binding domain-like"/>
    <property type="match status" value="1"/>
</dbReference>
<keyword evidence="1" id="KW-0805">Transcription regulation</keyword>
<organism evidence="5 6">
    <name type="scientific">Emcibacter nanhaiensis</name>
    <dbReference type="NCBI Taxonomy" id="1505037"/>
    <lineage>
        <taxon>Bacteria</taxon>
        <taxon>Pseudomonadati</taxon>
        <taxon>Pseudomonadota</taxon>
        <taxon>Alphaproteobacteria</taxon>
        <taxon>Emcibacterales</taxon>
        <taxon>Emcibacteraceae</taxon>
        <taxon>Emcibacter</taxon>
    </lineage>
</organism>
<dbReference type="Gene3D" id="1.10.10.10">
    <property type="entry name" value="Winged helix-like DNA-binding domain superfamily/Winged helix DNA-binding domain"/>
    <property type="match status" value="1"/>
</dbReference>
<dbReference type="GO" id="GO:0003677">
    <property type="term" value="F:DNA binding"/>
    <property type="evidence" value="ECO:0007669"/>
    <property type="project" value="UniProtKB-KW"/>
</dbReference>
<accession>A0A501PVN5</accession>
<dbReference type="InterPro" id="IPR036388">
    <property type="entry name" value="WH-like_DNA-bd_sf"/>
</dbReference>
<dbReference type="PANTHER" id="PTHR43537:SF20">
    <property type="entry name" value="HTH-TYPE TRANSCRIPTIONAL REPRESSOR GLAR"/>
    <property type="match status" value="1"/>
</dbReference>
<proteinExistence type="predicted"/>
<sequence>MRKKQKDDPKSGTLVEMAHAALKKDIIAGFLRPGEKLRVEHLKQKYGVSSGTLREALTMLIADKLVEVEGQRGFTVALVSAEDLKDLCHIRILLEKEAIRESIEHGDDEWEASVVSSYHILSRATKAFSENPKDENLLAEWERRHREFHLSLISAAPSAWIRYFLDTAYQQYERYRHMFLEVAEEFYKDRDAAAEHEALLNAVLDRDADLAAKLIEEHLTLSINEWVGYFEKIGAFASSEDAAKVKKAG</sequence>
<name>A0A501PVN5_9PROT</name>
<dbReference type="InterPro" id="IPR036390">
    <property type="entry name" value="WH_DNA-bd_sf"/>
</dbReference>